<feature type="region of interest" description="Disordered" evidence="1">
    <location>
        <begin position="1"/>
        <end position="22"/>
    </location>
</feature>
<sequence length="147" mass="15850">MVEGGEGVTTARAQADLERSEAMPSRRYMIPRPQCGRARRVRNPARRSWVRSAGFSVTGFSSRMILHSSQVKTLDSPQIDAAPASYCCGQTSSDLICECPHAAGQPSTSDSSVVSKGADDQHRHVDQSIVSVVLLLGDSCLPCIMTR</sequence>
<comment type="caution">
    <text evidence="2">The sequence shown here is derived from an EMBL/GenBank/DDBJ whole genome shotgun (WGS) entry which is preliminary data.</text>
</comment>
<organism evidence="2 3">
    <name type="scientific">Elysia crispata</name>
    <name type="common">lettuce slug</name>
    <dbReference type="NCBI Taxonomy" id="231223"/>
    <lineage>
        <taxon>Eukaryota</taxon>
        <taxon>Metazoa</taxon>
        <taxon>Spiralia</taxon>
        <taxon>Lophotrochozoa</taxon>
        <taxon>Mollusca</taxon>
        <taxon>Gastropoda</taxon>
        <taxon>Heterobranchia</taxon>
        <taxon>Euthyneura</taxon>
        <taxon>Panpulmonata</taxon>
        <taxon>Sacoglossa</taxon>
        <taxon>Placobranchoidea</taxon>
        <taxon>Plakobranchidae</taxon>
        <taxon>Elysia</taxon>
    </lineage>
</organism>
<keyword evidence="3" id="KW-1185">Reference proteome</keyword>
<protein>
    <submittedName>
        <fullName evidence="2">Uncharacterized protein</fullName>
    </submittedName>
</protein>
<dbReference type="EMBL" id="JAWDGP010002239">
    <property type="protein sequence ID" value="KAK3784500.1"/>
    <property type="molecule type" value="Genomic_DNA"/>
</dbReference>
<gene>
    <name evidence="2" type="ORF">RRG08_004683</name>
</gene>
<evidence type="ECO:0000313" key="2">
    <source>
        <dbReference type="EMBL" id="KAK3784500.1"/>
    </source>
</evidence>
<dbReference type="AlphaFoldDB" id="A0AAE1DW28"/>
<name>A0AAE1DW28_9GAST</name>
<evidence type="ECO:0000256" key="1">
    <source>
        <dbReference type="SAM" id="MobiDB-lite"/>
    </source>
</evidence>
<evidence type="ECO:0000313" key="3">
    <source>
        <dbReference type="Proteomes" id="UP001283361"/>
    </source>
</evidence>
<dbReference type="Proteomes" id="UP001283361">
    <property type="component" value="Unassembled WGS sequence"/>
</dbReference>
<accession>A0AAE1DW28</accession>
<proteinExistence type="predicted"/>
<reference evidence="2" key="1">
    <citation type="journal article" date="2023" name="G3 (Bethesda)">
        <title>A reference genome for the long-term kleptoplast-retaining sea slug Elysia crispata morphotype clarki.</title>
        <authorList>
            <person name="Eastman K.E."/>
            <person name="Pendleton A.L."/>
            <person name="Shaikh M.A."/>
            <person name="Suttiyut T."/>
            <person name="Ogas R."/>
            <person name="Tomko P."/>
            <person name="Gavelis G."/>
            <person name="Widhalm J.R."/>
            <person name="Wisecaver J.H."/>
        </authorList>
    </citation>
    <scope>NUCLEOTIDE SEQUENCE</scope>
    <source>
        <strain evidence="2">ECLA1</strain>
    </source>
</reference>